<comment type="subcellular location">
    <subcellularLocation>
        <location evidence="1">Membrane</location>
        <topology evidence="1">Multi-pass membrane protein</topology>
    </subcellularLocation>
</comment>
<dbReference type="AlphaFoldDB" id="A0A3G1ND67"/>
<dbReference type="GeneID" id="35987245"/>
<proteinExistence type="inferred from homology"/>
<comment type="catalytic activity">
    <reaction evidence="10">
        <text>a ubiquinone + NADH + 5 H(+)(in) = a ubiquinol + NAD(+) + 4 H(+)(out)</text>
        <dbReference type="Rhea" id="RHEA:29091"/>
        <dbReference type="Rhea" id="RHEA-COMP:9565"/>
        <dbReference type="Rhea" id="RHEA-COMP:9566"/>
        <dbReference type="ChEBI" id="CHEBI:15378"/>
        <dbReference type="ChEBI" id="CHEBI:16389"/>
        <dbReference type="ChEBI" id="CHEBI:17976"/>
        <dbReference type="ChEBI" id="CHEBI:57540"/>
        <dbReference type="ChEBI" id="CHEBI:57945"/>
        <dbReference type="EC" id="7.1.1.2"/>
    </reaction>
</comment>
<dbReference type="CTD" id="4539"/>
<keyword evidence="5" id="KW-1278">Translocase</keyword>
<evidence type="ECO:0000256" key="3">
    <source>
        <dbReference type="ARBA" id="ARBA00016612"/>
    </source>
</evidence>
<dbReference type="GO" id="GO:0016020">
    <property type="term" value="C:membrane"/>
    <property type="evidence" value="ECO:0007669"/>
    <property type="project" value="UniProtKB-SubCell"/>
</dbReference>
<protein>
    <recommendedName>
        <fullName evidence="3">NADH-ubiquinone oxidoreductase chain 4L</fullName>
    </recommendedName>
    <alternativeName>
        <fullName evidence="9">NADH dehydrogenase subunit 4L</fullName>
    </alternativeName>
</protein>
<evidence type="ECO:0000256" key="9">
    <source>
        <dbReference type="ARBA" id="ARBA00031586"/>
    </source>
</evidence>
<dbReference type="InterPro" id="IPR039428">
    <property type="entry name" value="NUOK/Mnh_C1-like"/>
</dbReference>
<evidence type="ECO:0000256" key="10">
    <source>
        <dbReference type="ARBA" id="ARBA00049551"/>
    </source>
</evidence>
<feature type="transmembrane region" description="Helical" evidence="11">
    <location>
        <begin position="29"/>
        <end position="52"/>
    </location>
</feature>
<keyword evidence="7" id="KW-0520">NAD</keyword>
<dbReference type="Pfam" id="PF00420">
    <property type="entry name" value="Oxidored_q2"/>
    <property type="match status" value="1"/>
</dbReference>
<gene>
    <name evidence="12" type="primary">ND4L</name>
</gene>
<evidence type="ECO:0000256" key="5">
    <source>
        <dbReference type="ARBA" id="ARBA00022967"/>
    </source>
</evidence>
<evidence type="ECO:0000256" key="7">
    <source>
        <dbReference type="ARBA" id="ARBA00023027"/>
    </source>
</evidence>
<evidence type="ECO:0000256" key="4">
    <source>
        <dbReference type="ARBA" id="ARBA00022692"/>
    </source>
</evidence>
<feature type="transmembrane region" description="Helical" evidence="11">
    <location>
        <begin position="6"/>
        <end position="22"/>
    </location>
</feature>
<evidence type="ECO:0000256" key="8">
    <source>
        <dbReference type="ARBA" id="ARBA00023136"/>
    </source>
</evidence>
<dbReference type="RefSeq" id="YP_009459904.1">
    <property type="nucleotide sequence ID" value="NC_036952.1"/>
</dbReference>
<keyword evidence="4 11" id="KW-0812">Transmembrane</keyword>
<accession>A0A3G1ND67</accession>
<comment type="similarity">
    <text evidence="2">Belongs to the complex I subunit 4L family.</text>
</comment>
<keyword evidence="8 11" id="KW-0472">Membrane</keyword>
<organism evidence="12">
    <name type="scientific">Cheumatopsyche speciosa</name>
    <dbReference type="NCBI Taxonomy" id="763295"/>
    <lineage>
        <taxon>Eukaryota</taxon>
        <taxon>Metazoa</taxon>
        <taxon>Ecdysozoa</taxon>
        <taxon>Arthropoda</taxon>
        <taxon>Hexapoda</taxon>
        <taxon>Insecta</taxon>
        <taxon>Pterygota</taxon>
        <taxon>Neoptera</taxon>
        <taxon>Endopterygota</taxon>
        <taxon>Trichoptera</taxon>
        <taxon>Annulipalpia</taxon>
        <taxon>Hydropsychoidea</taxon>
        <taxon>Hydropsychidae</taxon>
        <taxon>Hydropsychinae</taxon>
        <taxon>Cheumatopsyche</taxon>
    </lineage>
</organism>
<evidence type="ECO:0000313" key="12">
    <source>
        <dbReference type="EMBL" id="AUT18169.1"/>
    </source>
</evidence>
<feature type="transmembrane region" description="Helical" evidence="11">
    <location>
        <begin position="58"/>
        <end position="84"/>
    </location>
</feature>
<reference evidence="12" key="1">
    <citation type="journal article" date="2017" name="AIMS Genet">
        <title>Our love-hate relationship with DNA barcodes, the Y2K problem, and the search for next generation barcodes.</title>
        <authorList>
            <person name="Marcus J.M."/>
        </authorList>
    </citation>
    <scope>NUCLEOTIDE SEQUENCE</scope>
</reference>
<evidence type="ECO:0000256" key="11">
    <source>
        <dbReference type="SAM" id="Phobius"/>
    </source>
</evidence>
<evidence type="ECO:0000256" key="6">
    <source>
        <dbReference type="ARBA" id="ARBA00022989"/>
    </source>
</evidence>
<name>A0A3G1ND67_9NEOP</name>
<dbReference type="EMBL" id="MG669123">
    <property type="protein sequence ID" value="AUT18169.1"/>
    <property type="molecule type" value="Genomic_DNA"/>
</dbReference>
<geneLocation type="mitochondrion" evidence="12"/>
<sequence length="96" mass="11292">MILYLYMFILIFLMGNVMFILNRKHLLNMLLSLEMLMMVLLISFSLIFLNLINEEYFLLLFMIFMVSEGTLGLSILVSLIRLVGSDYFQIYNLMGC</sequence>
<evidence type="ECO:0000256" key="2">
    <source>
        <dbReference type="ARBA" id="ARBA00010519"/>
    </source>
</evidence>
<keyword evidence="6 11" id="KW-1133">Transmembrane helix</keyword>
<dbReference type="GO" id="GO:0008137">
    <property type="term" value="F:NADH dehydrogenase (ubiquinone) activity"/>
    <property type="evidence" value="ECO:0007669"/>
    <property type="project" value="UniProtKB-EC"/>
</dbReference>
<keyword evidence="12" id="KW-0496">Mitochondrion</keyword>
<evidence type="ECO:0000256" key="1">
    <source>
        <dbReference type="ARBA" id="ARBA00004141"/>
    </source>
</evidence>
<dbReference type="Gene3D" id="1.10.287.3510">
    <property type="match status" value="1"/>
</dbReference>